<feature type="compositionally biased region" description="Low complexity" evidence="1">
    <location>
        <begin position="49"/>
        <end position="66"/>
    </location>
</feature>
<reference evidence="3" key="1">
    <citation type="submission" date="2020-07" db="EMBL/GenBank/DDBJ databases">
        <authorList>
            <person name="Ferguson B K."/>
        </authorList>
    </citation>
    <scope>NUCLEOTIDE SEQUENCE</scope>
    <source>
        <strain evidence="3">L06</strain>
    </source>
</reference>
<dbReference type="AlphaFoldDB" id="A0A6V7HN87"/>
<evidence type="ECO:0000256" key="2">
    <source>
        <dbReference type="SAM" id="Phobius"/>
    </source>
</evidence>
<feature type="transmembrane region" description="Helical" evidence="2">
    <location>
        <begin position="132"/>
        <end position="160"/>
    </location>
</feature>
<dbReference type="Gene3D" id="3.40.50.20">
    <property type="match status" value="1"/>
</dbReference>
<accession>A0A6V7HN87</accession>
<protein>
    <recommendedName>
        <fullName evidence="4">ATP-grasp domain-containing protein</fullName>
    </recommendedName>
</protein>
<keyword evidence="2" id="KW-0812">Transmembrane</keyword>
<keyword evidence="2" id="KW-0472">Membrane</keyword>
<organism evidence="3">
    <name type="scientific">Bracon brevicornis</name>
    <dbReference type="NCBI Taxonomy" id="1563983"/>
    <lineage>
        <taxon>Eukaryota</taxon>
        <taxon>Metazoa</taxon>
        <taxon>Ecdysozoa</taxon>
        <taxon>Arthropoda</taxon>
        <taxon>Hexapoda</taxon>
        <taxon>Insecta</taxon>
        <taxon>Pterygota</taxon>
        <taxon>Neoptera</taxon>
        <taxon>Endopterygota</taxon>
        <taxon>Hymenoptera</taxon>
        <taxon>Apocrita</taxon>
        <taxon>Ichneumonoidea</taxon>
        <taxon>Braconidae</taxon>
        <taxon>Braconinae</taxon>
        <taxon>Bracon</taxon>
    </lineage>
</organism>
<keyword evidence="2" id="KW-1133">Transmembrane helix</keyword>
<gene>
    <name evidence="3" type="ORF">BBRV_LOCUS1444</name>
</gene>
<proteinExistence type="predicted"/>
<evidence type="ECO:0000313" key="3">
    <source>
        <dbReference type="EMBL" id="CAD1528239.1"/>
    </source>
</evidence>
<dbReference type="EMBL" id="CADCXW020000001">
    <property type="protein sequence ID" value="CAD1528239.1"/>
    <property type="molecule type" value="Genomic_DNA"/>
</dbReference>
<feature type="transmembrane region" description="Helical" evidence="2">
    <location>
        <begin position="106"/>
        <end position="126"/>
    </location>
</feature>
<feature type="region of interest" description="Disordered" evidence="1">
    <location>
        <begin position="1"/>
        <end position="85"/>
    </location>
</feature>
<evidence type="ECO:0008006" key="4">
    <source>
        <dbReference type="Google" id="ProtNLM"/>
    </source>
</evidence>
<evidence type="ECO:0000256" key="1">
    <source>
        <dbReference type="SAM" id="MobiDB-lite"/>
    </source>
</evidence>
<name>A0A6V7HN87_9HYME</name>
<feature type="compositionally biased region" description="Low complexity" evidence="1">
    <location>
        <begin position="10"/>
        <end position="25"/>
    </location>
</feature>
<sequence length="556" mass="62184">MPACASESMTRYYPSSPPLSRSASASPPPGSPLSTSPPETYTKLKHTNSFLSSSSKLPSSSSFQSPCRPLPRQSTPPPRAAVSPKKPEGYVSMVLNFFSPWRLVNWYLNLLFTIFFNIWEVVMFIIRVPTLWVSAWVSLTLMILQLPLTLLKFILTFLYTPASELTRKKRCVLISGGSTVQSVHLARNFHKAGARVVVCEIEGLFSLARFSTACSKFYTIPKPGPGNAAEYVKALKTIVEKEKAVYYIPVSAANAAYYDALAKPHLEIAGCECFIPGTADVTALDDPLELLRRCRLLGLTTPVHYVLRSTDDVSRLYETGALRSGRHMMLAAGPSGMRDRAKIQLPLNHEEFRNLRHEISERRPWVIIRDAGSPHFITCTAVKDSRVVANVTCRVDEDKGLIPEVRTDVSQWLERFFSRSFGSRINGHLSFRLVLLNDEIVTIGCKVGIGMPYVCLTSIHPRLVWRSCRHFCRQHSGPLIVGEPYNSKDAFPSAVSQASNYKLNPKGSPIDKREILFVYWDPLPYCAYYHLQLPLLRIAGAIREGTQHNPPLAVVE</sequence>